<dbReference type="RefSeq" id="WP_354661988.1">
    <property type="nucleotide sequence ID" value="NZ_JBEXAC010000002.1"/>
</dbReference>
<feature type="chain" id="PRO_5046750277" evidence="1">
    <location>
        <begin position="21"/>
        <end position="210"/>
    </location>
</feature>
<evidence type="ECO:0000256" key="1">
    <source>
        <dbReference type="SAM" id="SignalP"/>
    </source>
</evidence>
<proteinExistence type="predicted"/>
<accession>A0ABV2TBB6</accession>
<dbReference type="EMBL" id="JBEXAC010000002">
    <property type="protein sequence ID" value="MET6999424.1"/>
    <property type="molecule type" value="Genomic_DNA"/>
</dbReference>
<dbReference type="Proteomes" id="UP001549749">
    <property type="component" value="Unassembled WGS sequence"/>
</dbReference>
<protein>
    <submittedName>
        <fullName evidence="2">TerB family tellurite resistance protein</fullName>
    </submittedName>
</protein>
<organism evidence="2 3">
    <name type="scientific">Chitinophaga defluvii</name>
    <dbReference type="NCBI Taxonomy" id="3163343"/>
    <lineage>
        <taxon>Bacteria</taxon>
        <taxon>Pseudomonadati</taxon>
        <taxon>Bacteroidota</taxon>
        <taxon>Chitinophagia</taxon>
        <taxon>Chitinophagales</taxon>
        <taxon>Chitinophagaceae</taxon>
        <taxon>Chitinophaga</taxon>
    </lineage>
</organism>
<keyword evidence="3" id="KW-1185">Reference proteome</keyword>
<comment type="caution">
    <text evidence="2">The sequence shown here is derived from an EMBL/GenBank/DDBJ whole genome shotgun (WGS) entry which is preliminary data.</text>
</comment>
<evidence type="ECO:0000313" key="2">
    <source>
        <dbReference type="EMBL" id="MET6999424.1"/>
    </source>
</evidence>
<reference evidence="2 3" key="1">
    <citation type="submission" date="2024-06" db="EMBL/GenBank/DDBJ databases">
        <title>Chitinophaga defluvii sp. nov., isolated from municipal sewage.</title>
        <authorList>
            <person name="Zhang L."/>
        </authorList>
    </citation>
    <scope>NUCLEOTIDE SEQUENCE [LARGE SCALE GENOMIC DNA]</scope>
    <source>
        <strain evidence="2 3">H8</strain>
    </source>
</reference>
<name>A0ABV2TBB6_9BACT</name>
<keyword evidence="1" id="KW-0732">Signal</keyword>
<feature type="signal peptide" evidence="1">
    <location>
        <begin position="1"/>
        <end position="20"/>
    </location>
</feature>
<evidence type="ECO:0000313" key="3">
    <source>
        <dbReference type="Proteomes" id="UP001549749"/>
    </source>
</evidence>
<sequence length="210" mass="24493">MKKVIVILIMWMGLSTPIRGYTQAAELAQLALNIEKLNQFRQILQKMYDAYKIISAGYDKVKDITSGNFKLHQVFLDALFQVSPGVRDYPRIKDIVNNQIAIIKEYKDAFRTFQLSNVFDQGQLDYLDEVYKRIFDDSLRNLEELVMIITAGQLRMNDAERLTAIDRIHNSLKSKLAFLREFNDEHALIAIQSLREKAEQETIKKIYELK</sequence>
<gene>
    <name evidence="2" type="ORF">ABR189_18695</name>
</gene>